<reference evidence="4 5" key="1">
    <citation type="submission" date="2023-06" db="EMBL/GenBank/DDBJ databases">
        <title>Rhodococcus indonesiensis sp. nov a new member of the Rhodococcus ruber lineage isolated from a sediment of neutral hot spring.</title>
        <authorList>
            <person name="Kusuma A.B."/>
            <person name="Fenylestari G."/>
            <person name="Ammar F."/>
            <person name="Nouioui I."/>
            <person name="Goodfellow M."/>
        </authorList>
    </citation>
    <scope>NUCLEOTIDE SEQUENCE [LARGE SCALE GENOMIC DNA]</scope>
    <source>
        <strain evidence="4 5">CSLK01-03</strain>
    </source>
</reference>
<keyword evidence="1" id="KW-0238">DNA-binding</keyword>
<evidence type="ECO:0000256" key="2">
    <source>
        <dbReference type="SAM" id="MobiDB-lite"/>
    </source>
</evidence>
<protein>
    <submittedName>
        <fullName evidence="4">MerR family transcriptional regulator</fullName>
    </submittedName>
</protein>
<gene>
    <name evidence="4" type="ORF">QT969_04775</name>
</gene>
<dbReference type="SMART" id="SM00422">
    <property type="entry name" value="HTH_MERR"/>
    <property type="match status" value="1"/>
</dbReference>
<feature type="compositionally biased region" description="Pro residues" evidence="2">
    <location>
        <begin position="209"/>
        <end position="220"/>
    </location>
</feature>
<accession>A0ABT7RIZ7</accession>
<dbReference type="InterPro" id="IPR009061">
    <property type="entry name" value="DNA-bd_dom_put_sf"/>
</dbReference>
<dbReference type="Proteomes" id="UP001233164">
    <property type="component" value="Unassembled WGS sequence"/>
</dbReference>
<evidence type="ECO:0000259" key="3">
    <source>
        <dbReference type="PROSITE" id="PS50937"/>
    </source>
</evidence>
<dbReference type="PROSITE" id="PS50937">
    <property type="entry name" value="HTH_MERR_2"/>
    <property type="match status" value="1"/>
</dbReference>
<name>A0ABT7RIZ7_9NOCA</name>
<comment type="caution">
    <text evidence="4">The sequence shown here is derived from an EMBL/GenBank/DDBJ whole genome shotgun (WGS) entry which is preliminary data.</text>
</comment>
<dbReference type="PANTHER" id="PTHR30204:SF98">
    <property type="entry name" value="HTH-TYPE TRANSCRIPTIONAL REGULATOR ADHR"/>
    <property type="match status" value="1"/>
</dbReference>
<dbReference type="InterPro" id="IPR000551">
    <property type="entry name" value="MerR-type_HTH_dom"/>
</dbReference>
<dbReference type="SUPFAM" id="SSF46955">
    <property type="entry name" value="Putative DNA-binding domain"/>
    <property type="match status" value="1"/>
</dbReference>
<dbReference type="Pfam" id="PF13411">
    <property type="entry name" value="MerR_1"/>
    <property type="match status" value="1"/>
</dbReference>
<dbReference type="InterPro" id="IPR047057">
    <property type="entry name" value="MerR_fam"/>
</dbReference>
<dbReference type="EMBL" id="JAUBOF010000009">
    <property type="protein sequence ID" value="MDM7487588.1"/>
    <property type="molecule type" value="Genomic_DNA"/>
</dbReference>
<dbReference type="Gene3D" id="1.10.1660.10">
    <property type="match status" value="1"/>
</dbReference>
<feature type="region of interest" description="Disordered" evidence="2">
    <location>
        <begin position="201"/>
        <end position="250"/>
    </location>
</feature>
<organism evidence="4 5">
    <name type="scientific">Rhodococcus indonesiensis</name>
    <dbReference type="NCBI Taxonomy" id="3055869"/>
    <lineage>
        <taxon>Bacteria</taxon>
        <taxon>Bacillati</taxon>
        <taxon>Actinomycetota</taxon>
        <taxon>Actinomycetes</taxon>
        <taxon>Mycobacteriales</taxon>
        <taxon>Nocardiaceae</taxon>
        <taxon>Rhodococcus</taxon>
    </lineage>
</organism>
<dbReference type="PANTHER" id="PTHR30204">
    <property type="entry name" value="REDOX-CYCLING DRUG-SENSING TRANSCRIPTIONAL ACTIVATOR SOXR"/>
    <property type="match status" value="1"/>
</dbReference>
<sequence length="250" mass="27252">MRISELVDRTGVPLATVKYYLREGLLMPGEATSATQARYDERHVRRLALIRALAAQGLPLPRIREIVRLLDGTDESLFVALGRAIAALPPYPPDEPASHDYPRARRVLERLAQLYDPRFAAVAQLERALAALDSAGLSMSDERIDVYGRHVLGIAEIDIDLLPTRSREATVEAAVLGTALYEPVLTAMRRLAHQHLAARRFTESGAPDGPVPESPDGPVPEPRDGPVPEPPDGLDAKSPDGSVPDSQEQQ</sequence>
<feature type="domain" description="HTH merR-type" evidence="3">
    <location>
        <begin position="1"/>
        <end position="69"/>
    </location>
</feature>
<evidence type="ECO:0000256" key="1">
    <source>
        <dbReference type="ARBA" id="ARBA00023125"/>
    </source>
</evidence>
<evidence type="ECO:0000313" key="4">
    <source>
        <dbReference type="EMBL" id="MDM7487588.1"/>
    </source>
</evidence>
<dbReference type="PRINTS" id="PR00040">
    <property type="entry name" value="HTHMERR"/>
</dbReference>
<keyword evidence="5" id="KW-1185">Reference proteome</keyword>
<proteinExistence type="predicted"/>
<evidence type="ECO:0000313" key="5">
    <source>
        <dbReference type="Proteomes" id="UP001233164"/>
    </source>
</evidence>
<dbReference type="RefSeq" id="WP_289377848.1">
    <property type="nucleotide sequence ID" value="NZ_JAUBOF010000009.1"/>
</dbReference>